<dbReference type="PANTHER" id="PTHR30329">
    <property type="entry name" value="STATOR ELEMENT OF FLAGELLAR MOTOR COMPLEX"/>
    <property type="match status" value="1"/>
</dbReference>
<keyword evidence="11" id="KW-0969">Cilium</keyword>
<evidence type="ECO:0000259" key="10">
    <source>
        <dbReference type="PROSITE" id="PS51123"/>
    </source>
</evidence>
<evidence type="ECO:0000313" key="12">
    <source>
        <dbReference type="Proteomes" id="UP000027318"/>
    </source>
</evidence>
<feature type="region of interest" description="Disordered" evidence="8">
    <location>
        <begin position="283"/>
        <end position="309"/>
    </location>
</feature>
<dbReference type="Gene3D" id="3.30.1330.60">
    <property type="entry name" value="OmpA-like domain"/>
    <property type="match status" value="1"/>
</dbReference>
<dbReference type="InterPro" id="IPR006665">
    <property type="entry name" value="OmpA-like"/>
</dbReference>
<dbReference type="GO" id="GO:0005886">
    <property type="term" value="C:plasma membrane"/>
    <property type="evidence" value="ECO:0007669"/>
    <property type="project" value="UniProtKB-SubCell"/>
</dbReference>
<evidence type="ECO:0000256" key="5">
    <source>
        <dbReference type="ARBA" id="ARBA00022989"/>
    </source>
</evidence>
<evidence type="ECO:0000256" key="4">
    <source>
        <dbReference type="ARBA" id="ARBA00022692"/>
    </source>
</evidence>
<keyword evidence="11" id="KW-0966">Cell projection</keyword>
<evidence type="ECO:0000313" key="11">
    <source>
        <dbReference type="EMBL" id="KDE39740.1"/>
    </source>
</evidence>
<comment type="similarity">
    <text evidence="2">Belongs to the MotB family.</text>
</comment>
<dbReference type="Pfam" id="PF00691">
    <property type="entry name" value="OmpA"/>
    <property type="match status" value="1"/>
</dbReference>
<proteinExistence type="inferred from homology"/>
<keyword evidence="3" id="KW-1003">Cell membrane</keyword>
<dbReference type="InterPro" id="IPR025713">
    <property type="entry name" value="MotB-like_N_dom"/>
</dbReference>
<feature type="compositionally biased region" description="Basic and acidic residues" evidence="8">
    <location>
        <begin position="294"/>
        <end position="309"/>
    </location>
</feature>
<dbReference type="AlphaFoldDB" id="A0A063Y3K2"/>
<organism evidence="11 12">
    <name type="scientific">Nitrincola lacisaponensis</name>
    <dbReference type="NCBI Taxonomy" id="267850"/>
    <lineage>
        <taxon>Bacteria</taxon>
        <taxon>Pseudomonadati</taxon>
        <taxon>Pseudomonadota</taxon>
        <taxon>Gammaproteobacteria</taxon>
        <taxon>Oceanospirillales</taxon>
        <taxon>Oceanospirillaceae</taxon>
        <taxon>Nitrincola</taxon>
    </lineage>
</organism>
<dbReference type="SUPFAM" id="SSF103088">
    <property type="entry name" value="OmpA-like"/>
    <property type="match status" value="1"/>
</dbReference>
<accession>A0A063Y3K2</accession>
<name>A0A063Y3K2_9GAMM</name>
<evidence type="ECO:0000256" key="9">
    <source>
        <dbReference type="SAM" id="Phobius"/>
    </source>
</evidence>
<dbReference type="CDD" id="cd07185">
    <property type="entry name" value="OmpA_C-like"/>
    <property type="match status" value="1"/>
</dbReference>
<keyword evidence="5 9" id="KW-1133">Transmembrane helix</keyword>
<keyword evidence="11" id="KW-0282">Flagellum</keyword>
<dbReference type="Pfam" id="PF13677">
    <property type="entry name" value="MotB_plug"/>
    <property type="match status" value="1"/>
</dbReference>
<dbReference type="PROSITE" id="PS51123">
    <property type="entry name" value="OMPA_2"/>
    <property type="match status" value="1"/>
</dbReference>
<comment type="subcellular location">
    <subcellularLocation>
        <location evidence="1">Cell membrane</location>
        <topology evidence="1">Single-pass membrane protein</topology>
    </subcellularLocation>
</comment>
<evidence type="ECO:0000256" key="2">
    <source>
        <dbReference type="ARBA" id="ARBA00008914"/>
    </source>
</evidence>
<keyword evidence="12" id="KW-1185">Reference proteome</keyword>
<feature type="transmembrane region" description="Helical" evidence="9">
    <location>
        <begin position="18"/>
        <end position="40"/>
    </location>
</feature>
<dbReference type="PATRIC" id="fig|267850.7.peg.1750"/>
<keyword evidence="4 9" id="KW-0812">Transmembrane</keyword>
<dbReference type="RefSeq" id="WP_036546645.1">
    <property type="nucleotide sequence ID" value="NZ_JMSZ01000024.1"/>
</dbReference>
<dbReference type="InterPro" id="IPR050330">
    <property type="entry name" value="Bact_OuterMem_StrucFunc"/>
</dbReference>
<gene>
    <name evidence="11" type="ORF">ADINL_1780</name>
</gene>
<dbReference type="InterPro" id="IPR036737">
    <property type="entry name" value="OmpA-like_sf"/>
</dbReference>
<dbReference type="STRING" id="267850.ADINL_1780"/>
<feature type="domain" description="OmpA-like" evidence="10">
    <location>
        <begin position="162"/>
        <end position="283"/>
    </location>
</feature>
<protein>
    <submittedName>
        <fullName evidence="11">Flagellar motor rotation protein MotB</fullName>
    </submittedName>
</protein>
<dbReference type="PANTHER" id="PTHR30329:SF21">
    <property type="entry name" value="LIPOPROTEIN YIAD-RELATED"/>
    <property type="match status" value="1"/>
</dbReference>
<dbReference type="EMBL" id="JMSZ01000024">
    <property type="protein sequence ID" value="KDE39740.1"/>
    <property type="molecule type" value="Genomic_DNA"/>
</dbReference>
<comment type="caution">
    <text evidence="11">The sequence shown here is derived from an EMBL/GenBank/DDBJ whole genome shotgun (WGS) entry which is preliminary data.</text>
</comment>
<sequence>MSAEEECNCKPCKKGLPALLATFGDLMSLLMCFFVLLLSFSEMDVLRFKQLAGSMREAFGVQAQIKVEDIPKGTSIIAQEFSPGRPEPTPLNEVRQMTTTVELHTLDVRSQEGEAIVHDRESAVDQHQQQQREEQARQDAIQFSMALSAEIGEGAVEVETEGTKVIIRLREQGSFAPGSAYVEDDYIPVLAKIRDLLITIPGSVAIEGHTDSVPYSGTRFASNWDLSAARALAVAHELFADRRVNENRFTISGFASSRARVPNDSEANRARNRRVEIILERGQDEQAMPIQARPEGDTEGQRLTPRDIF</sequence>
<dbReference type="NCBIfam" id="NF006508">
    <property type="entry name" value="PRK08944.1"/>
    <property type="match status" value="1"/>
</dbReference>
<evidence type="ECO:0000256" key="8">
    <source>
        <dbReference type="SAM" id="MobiDB-lite"/>
    </source>
</evidence>
<dbReference type="OrthoDB" id="9815217at2"/>
<dbReference type="Proteomes" id="UP000027318">
    <property type="component" value="Unassembled WGS sequence"/>
</dbReference>
<reference evidence="11 12" key="1">
    <citation type="journal article" date="2005" name="Int. J. Syst. Evol. Microbiol.">
        <title>Nitrincola lacisaponensis gen. nov., sp. nov., a novel alkaliphilic bacterium isolated from an alkaline, saline lake.</title>
        <authorList>
            <person name="Dimitriu P.A."/>
            <person name="Shukla S.K."/>
            <person name="Conradt J."/>
            <person name="Marquez M.C."/>
            <person name="Ventosa A."/>
            <person name="Maglia A."/>
            <person name="Peyton B.M."/>
            <person name="Pinkart H.C."/>
            <person name="Mormile M.R."/>
        </authorList>
    </citation>
    <scope>NUCLEOTIDE SEQUENCE [LARGE SCALE GENOMIC DNA]</scope>
    <source>
        <strain evidence="11 12">4CA</strain>
    </source>
</reference>
<evidence type="ECO:0000256" key="6">
    <source>
        <dbReference type="ARBA" id="ARBA00023136"/>
    </source>
</evidence>
<evidence type="ECO:0000256" key="3">
    <source>
        <dbReference type="ARBA" id="ARBA00022475"/>
    </source>
</evidence>
<evidence type="ECO:0000256" key="7">
    <source>
        <dbReference type="PROSITE-ProRule" id="PRU00473"/>
    </source>
</evidence>
<keyword evidence="6 7" id="KW-0472">Membrane</keyword>
<evidence type="ECO:0000256" key="1">
    <source>
        <dbReference type="ARBA" id="ARBA00004162"/>
    </source>
</evidence>